<evidence type="ECO:0000259" key="1">
    <source>
        <dbReference type="Pfam" id="PF13175"/>
    </source>
</evidence>
<evidence type="ECO:0000313" key="3">
    <source>
        <dbReference type="EMBL" id="KPA90466.1"/>
    </source>
</evidence>
<reference evidence="3 4" key="1">
    <citation type="journal article" date="2015" name="PLoS ONE">
        <title>Rice-Infecting Pseudomonas Genomes Are Highly Accessorized and Harbor Multiple Putative Virulence Mechanisms to Cause Sheath Brown Rot.</title>
        <authorList>
            <person name="Quibod I.L."/>
            <person name="Grande G."/>
            <person name="Oreiro E.G."/>
            <person name="Borja F.N."/>
            <person name="Dossa G.S."/>
            <person name="Mauleon R."/>
            <person name="Cruz C.V."/>
            <person name="Oliva R."/>
        </authorList>
    </citation>
    <scope>NUCLEOTIDE SEQUENCE [LARGE SCALE GENOMIC DNA]</scope>
    <source>
        <strain evidence="3 4">IRRI 6609</strain>
    </source>
</reference>
<dbReference type="Gene3D" id="3.40.50.300">
    <property type="entry name" value="P-loop containing nucleotide triphosphate hydrolases"/>
    <property type="match status" value="1"/>
</dbReference>
<evidence type="ECO:0000313" key="4">
    <source>
        <dbReference type="Proteomes" id="UP000037931"/>
    </source>
</evidence>
<evidence type="ECO:0000259" key="2">
    <source>
        <dbReference type="Pfam" id="PF13304"/>
    </source>
</evidence>
<dbReference type="PANTHER" id="PTHR43581">
    <property type="entry name" value="ATP/GTP PHOSPHATASE"/>
    <property type="match status" value="1"/>
</dbReference>
<gene>
    <name evidence="3" type="ORF">PF66_02527</name>
</gene>
<dbReference type="InterPro" id="IPR041685">
    <property type="entry name" value="AAA_GajA/Old/RecF-like"/>
</dbReference>
<dbReference type="PATRIC" id="fig|50340.43.peg.5912"/>
<name>A0A0N0E3S9_9PSED</name>
<dbReference type="SUPFAM" id="SSF52540">
    <property type="entry name" value="P-loop containing nucleoside triphosphate hydrolases"/>
    <property type="match status" value="1"/>
</dbReference>
<dbReference type="Proteomes" id="UP000037931">
    <property type="component" value="Unassembled WGS sequence"/>
</dbReference>
<keyword evidence="4" id="KW-1185">Reference proteome</keyword>
<organism evidence="3 4">
    <name type="scientific">Pseudomonas asplenii</name>
    <dbReference type="NCBI Taxonomy" id="53407"/>
    <lineage>
        <taxon>Bacteria</taxon>
        <taxon>Pseudomonadati</taxon>
        <taxon>Pseudomonadota</taxon>
        <taxon>Gammaproteobacteria</taxon>
        <taxon>Pseudomonadales</taxon>
        <taxon>Pseudomonadaceae</taxon>
        <taxon>Pseudomonas</taxon>
    </lineage>
</organism>
<feature type="domain" description="ATPase AAA-type core" evidence="2">
    <location>
        <begin position="270"/>
        <end position="338"/>
    </location>
</feature>
<dbReference type="GO" id="GO:0016887">
    <property type="term" value="F:ATP hydrolysis activity"/>
    <property type="evidence" value="ECO:0007669"/>
    <property type="project" value="InterPro"/>
</dbReference>
<dbReference type="EMBL" id="JSYZ01000009">
    <property type="protein sequence ID" value="KPA90466.1"/>
    <property type="molecule type" value="Genomic_DNA"/>
</dbReference>
<dbReference type="STRING" id="50340.PF66_02527"/>
<feature type="domain" description="Endonuclease GajA/Old nuclease/RecF-like AAA" evidence="1">
    <location>
        <begin position="24"/>
        <end position="103"/>
    </location>
</feature>
<dbReference type="Pfam" id="PF13175">
    <property type="entry name" value="AAA_15"/>
    <property type="match status" value="1"/>
</dbReference>
<dbReference type="PIRSF" id="PIRSF029347">
    <property type="entry name" value="RecF"/>
    <property type="match status" value="1"/>
</dbReference>
<dbReference type="InterPro" id="IPR003959">
    <property type="entry name" value="ATPase_AAA_core"/>
</dbReference>
<accession>A0A0N0E3S9</accession>
<dbReference type="InterPro" id="IPR014555">
    <property type="entry name" value="RecF-like"/>
</dbReference>
<proteinExistence type="predicted"/>
<protein>
    <submittedName>
        <fullName evidence="3">Putative ATPase</fullName>
    </submittedName>
</protein>
<dbReference type="AlphaFoldDB" id="A0A0N0E3S9"/>
<dbReference type="InterPro" id="IPR051396">
    <property type="entry name" value="Bact_Antivir_Def_Nuclease"/>
</dbReference>
<comment type="caution">
    <text evidence="3">The sequence shown here is derived from an EMBL/GenBank/DDBJ whole genome shotgun (WGS) entry which is preliminary data.</text>
</comment>
<dbReference type="InterPro" id="IPR027417">
    <property type="entry name" value="P-loop_NTPase"/>
</dbReference>
<dbReference type="OrthoDB" id="3322489at2"/>
<dbReference type="GO" id="GO:0005524">
    <property type="term" value="F:ATP binding"/>
    <property type="evidence" value="ECO:0007669"/>
    <property type="project" value="InterPro"/>
</dbReference>
<sequence length="403" mass="45140">MMGKREIGGERSRIGQPAEEGIRLCEFKIDNFKSLVGFEMHLANFTCLIGLNGAGKSTILQALDFLSQQIKGDLSGWLKKREWKPIDLKSKLSKSSNIKFEVVFEVDGERALWKASFNRTFLRCTEELWQIDENLLLVEDGRLSTHEKKGNTATGSSGSINFEYQGSVLSALKETSLPPAILKLKKFVSTITSLDALSPQYLRKQARGSDGDLGFAGEKLSAFIHQLAPSELDSLLTMLKKNYPKLQSIELKSLNSGWKSLAIQETYSTGTFSTHARHMNDGMLRLMAILAETLSSHGFMLFDEVENGINPELIEFLLDYLVSIDRQVMVTTHSPMILNYLEDDVAREGVRFIYKTDDGRTRTIPFFSIPSVAEKLTVMGPGEVFVDTDLVRLPQEIGRLVAR</sequence>
<dbReference type="Pfam" id="PF13304">
    <property type="entry name" value="AAA_21"/>
    <property type="match status" value="1"/>
</dbReference>
<dbReference type="PANTHER" id="PTHR43581:SF4">
    <property type="entry name" value="ATP_GTP PHOSPHATASE"/>
    <property type="match status" value="1"/>
</dbReference>